<proteinExistence type="inferred from homology"/>
<evidence type="ECO:0000313" key="11">
    <source>
        <dbReference type="EMBL" id="MDS1271169.1"/>
    </source>
</evidence>
<dbReference type="InterPro" id="IPR020054">
    <property type="entry name" value="Prot_inh_SSI_I16_CS"/>
</dbReference>
<name>A0ABU2H776_9ACTN</name>
<dbReference type="Proteomes" id="UP001250214">
    <property type="component" value="Unassembled WGS sequence"/>
</dbReference>
<keyword evidence="4" id="KW-0964">Secreted</keyword>
<comment type="caution">
    <text evidence="11">The sequence shown here is derived from an EMBL/GenBank/DDBJ whole genome shotgun (WGS) entry which is preliminary data.</text>
</comment>
<organism evidence="11 12">
    <name type="scientific">Lipingzhangella rawalii</name>
    <dbReference type="NCBI Taxonomy" id="2055835"/>
    <lineage>
        <taxon>Bacteria</taxon>
        <taxon>Bacillati</taxon>
        <taxon>Actinomycetota</taxon>
        <taxon>Actinomycetes</taxon>
        <taxon>Streptosporangiales</taxon>
        <taxon>Nocardiopsidaceae</taxon>
        <taxon>Lipingzhangella</taxon>
    </lineage>
</organism>
<dbReference type="SUPFAM" id="SSF55399">
    <property type="entry name" value="Subtilisin inhibitor"/>
    <property type="match status" value="1"/>
</dbReference>
<dbReference type="InterPro" id="IPR036819">
    <property type="entry name" value="Subtilisin_inhibitor-like_sf"/>
</dbReference>
<evidence type="ECO:0000256" key="1">
    <source>
        <dbReference type="ARBA" id="ARBA00004613"/>
    </source>
</evidence>
<keyword evidence="12" id="KW-1185">Reference proteome</keyword>
<evidence type="ECO:0000256" key="6">
    <source>
        <dbReference type="ARBA" id="ARBA00022900"/>
    </source>
</evidence>
<dbReference type="PROSITE" id="PS00999">
    <property type="entry name" value="SSI"/>
    <property type="match status" value="1"/>
</dbReference>
<feature type="domain" description="Subtilisin inhibitor" evidence="10">
    <location>
        <begin position="34"/>
        <end position="121"/>
    </location>
</feature>
<dbReference type="Gene3D" id="3.30.350.10">
    <property type="entry name" value="Subtilisin inhibitor-like"/>
    <property type="match status" value="1"/>
</dbReference>
<dbReference type="PRINTS" id="PR00294">
    <property type="entry name" value="SSBTLNINHBTR"/>
</dbReference>
<comment type="subunit">
    <text evidence="3">Homodimer.</text>
</comment>
<dbReference type="InterPro" id="IPR023549">
    <property type="entry name" value="Subtilisin_inhibitor"/>
</dbReference>
<keyword evidence="6 8" id="KW-0722">Serine protease inhibitor</keyword>
<keyword evidence="7" id="KW-1015">Disulfide bond</keyword>
<keyword evidence="5 8" id="KW-0646">Protease inhibitor</keyword>
<evidence type="ECO:0000256" key="5">
    <source>
        <dbReference type="ARBA" id="ARBA00022690"/>
    </source>
</evidence>
<reference evidence="12" key="1">
    <citation type="submission" date="2023-07" db="EMBL/GenBank/DDBJ databases">
        <title>Novel species in the genus Lipingzhangella isolated from Sambhar Salt Lake.</title>
        <authorList>
            <person name="Jiya N."/>
            <person name="Kajale S."/>
            <person name="Sharma A."/>
        </authorList>
    </citation>
    <scope>NUCLEOTIDE SEQUENCE [LARGE SCALE GENOMIC DNA]</scope>
    <source>
        <strain evidence="12">LS1_29</strain>
    </source>
</reference>
<evidence type="ECO:0000256" key="9">
    <source>
        <dbReference type="SAM" id="SignalP"/>
    </source>
</evidence>
<dbReference type="EMBL" id="JAVLVT010000005">
    <property type="protein sequence ID" value="MDS1271169.1"/>
    <property type="molecule type" value="Genomic_DNA"/>
</dbReference>
<protein>
    <submittedName>
        <fullName evidence="11">SSI family serine proteinase inhibitor</fullName>
    </submittedName>
</protein>
<keyword evidence="9" id="KW-0732">Signal</keyword>
<evidence type="ECO:0000256" key="7">
    <source>
        <dbReference type="ARBA" id="ARBA00023157"/>
    </source>
</evidence>
<dbReference type="Pfam" id="PF00720">
    <property type="entry name" value="SSI"/>
    <property type="match status" value="1"/>
</dbReference>
<dbReference type="RefSeq" id="WP_310912709.1">
    <property type="nucleotide sequence ID" value="NZ_JAVLVT010000005.1"/>
</dbReference>
<evidence type="ECO:0000256" key="8">
    <source>
        <dbReference type="RuleBase" id="RU003471"/>
    </source>
</evidence>
<evidence type="ECO:0000259" key="10">
    <source>
        <dbReference type="Pfam" id="PF00720"/>
    </source>
</evidence>
<dbReference type="InterPro" id="IPR000691">
    <property type="entry name" value="Prot_inh_I16_SSI"/>
</dbReference>
<evidence type="ECO:0000313" key="12">
    <source>
        <dbReference type="Proteomes" id="UP001250214"/>
    </source>
</evidence>
<evidence type="ECO:0000256" key="2">
    <source>
        <dbReference type="ARBA" id="ARBA00010472"/>
    </source>
</evidence>
<evidence type="ECO:0000256" key="4">
    <source>
        <dbReference type="ARBA" id="ARBA00022525"/>
    </source>
</evidence>
<feature type="signal peptide" evidence="9">
    <location>
        <begin position="1"/>
        <end position="22"/>
    </location>
</feature>
<evidence type="ECO:0000256" key="3">
    <source>
        <dbReference type="ARBA" id="ARBA00011738"/>
    </source>
</evidence>
<gene>
    <name evidence="11" type="ORF">RIF23_12775</name>
</gene>
<sequence length="135" mass="14148">MNLPRNLAVVTALGVAASLSLAAPAAGHEYEPAASLDLQMYEGTEIGGTVLGAATLNCTPDGGSHPSPREACDTLRSVNGEIEEIPAESGRFCPMIWDPVTVTVTGTWNDRDVEFTNTYSNSCVADVETSGVLDF</sequence>
<comment type="similarity">
    <text evidence="2 8">Belongs to the protease inhibitor I16 (SSI) family.</text>
</comment>
<accession>A0ABU2H776</accession>
<feature type="chain" id="PRO_5046707285" evidence="9">
    <location>
        <begin position="23"/>
        <end position="135"/>
    </location>
</feature>
<comment type="subcellular location">
    <subcellularLocation>
        <location evidence="1">Secreted</location>
    </subcellularLocation>
</comment>